<evidence type="ECO:0008006" key="2">
    <source>
        <dbReference type="Google" id="ProtNLM"/>
    </source>
</evidence>
<dbReference type="SUPFAM" id="SSF56925">
    <property type="entry name" value="OMPA-like"/>
    <property type="match status" value="1"/>
</dbReference>
<feature type="non-terminal residue" evidence="1">
    <location>
        <position position="1"/>
    </location>
</feature>
<protein>
    <recommendedName>
        <fullName evidence="2">Outer membrane protein beta-barrel domain-containing protein</fullName>
    </recommendedName>
</protein>
<proteinExistence type="predicted"/>
<evidence type="ECO:0000313" key="1">
    <source>
        <dbReference type="EMBL" id="GAH02031.1"/>
    </source>
</evidence>
<reference evidence="1" key="1">
    <citation type="journal article" date="2014" name="Front. Microbiol.">
        <title>High frequency of phylogenetically diverse reductive dehalogenase-homologous genes in deep subseafloor sedimentary metagenomes.</title>
        <authorList>
            <person name="Kawai M."/>
            <person name="Futagami T."/>
            <person name="Toyoda A."/>
            <person name="Takaki Y."/>
            <person name="Nishi S."/>
            <person name="Hori S."/>
            <person name="Arai W."/>
            <person name="Tsubouchi T."/>
            <person name="Morono Y."/>
            <person name="Uchiyama I."/>
            <person name="Ito T."/>
            <person name="Fujiyama A."/>
            <person name="Inagaki F."/>
            <person name="Takami H."/>
        </authorList>
    </citation>
    <scope>NUCLEOTIDE SEQUENCE</scope>
    <source>
        <strain evidence="1">Expedition CK06-06</strain>
    </source>
</reference>
<dbReference type="EMBL" id="BART01028178">
    <property type="protein sequence ID" value="GAH02031.1"/>
    <property type="molecule type" value="Genomic_DNA"/>
</dbReference>
<comment type="caution">
    <text evidence="1">The sequence shown here is derived from an EMBL/GenBank/DDBJ whole genome shotgun (WGS) entry which is preliminary data.</text>
</comment>
<dbReference type="Gene3D" id="2.40.160.20">
    <property type="match status" value="1"/>
</dbReference>
<accession>X1C1S0</accession>
<sequence>EWVEPIIGGRLRWDMNEKLAAAVRTDFGGFGIGEGSNLTWNLLAGIDYKLSQKISLIAGYRIFDIDYDSGSGNKKFGIDAQFRGPIFGLTILF</sequence>
<organism evidence="1">
    <name type="scientific">marine sediment metagenome</name>
    <dbReference type="NCBI Taxonomy" id="412755"/>
    <lineage>
        <taxon>unclassified sequences</taxon>
        <taxon>metagenomes</taxon>
        <taxon>ecological metagenomes</taxon>
    </lineage>
</organism>
<name>X1C1S0_9ZZZZ</name>
<dbReference type="InterPro" id="IPR011250">
    <property type="entry name" value="OMP/PagP_B-barrel"/>
</dbReference>
<dbReference type="AlphaFoldDB" id="X1C1S0"/>
<gene>
    <name evidence="1" type="ORF">S01H4_49753</name>
</gene>